<sequence length="496" mass="54277">MTDHDGDDRGRRDDEKQERHRRSRSKSRDRRRDSRRSRSLSRDDRRRRDRSRSSERYKSRRSRSRERRRDRARSPEDYKPKRQPAQPTERVGGPRNGPGTGADPFANLRQPVASVDPAEIQRLWQEQQLRARQLVLQQQSLSARSAATKSQREIHVGNLVPGATTDLMLQQIFNTALGVRFPSTPGLEPVIKVNIHKDGRYAFIELRSPEMATAAMDLNGQVQFLGQSMSVNRPSGYVDPGQVTLAAAAATSALHAFQSTGGALGLQQAALASLAASGAGLNPGGMLGGYPGLPTTVPASQMPMSTLQPTSMYQATAANSVMPGGLYQTSVQAPYSAALQHQQQQQHSLPSAYAPPPDQVVQPSHVMLQGMSHPHPAPAGSGDGNSNVPTQCLCMLGMVGADVLMNDLEYEEVLEDLRVECDKQAPGMVAQVKVPRPPQPELSQQLMNTGNYGKALVLFHDVMSAVKARDAIHGRMFAGRPIQVSYITPDAFVRCC</sequence>
<dbReference type="EMBL" id="BEGY01000078">
    <property type="protein sequence ID" value="GAX82294.1"/>
    <property type="molecule type" value="Genomic_DNA"/>
</dbReference>
<dbReference type="Gene3D" id="3.30.70.330">
    <property type="match status" value="2"/>
</dbReference>
<keyword evidence="2 4" id="KW-0694">RNA-binding</keyword>
<dbReference type="PANTHER" id="PTHR23139">
    <property type="entry name" value="RNA-BINDING PROTEIN"/>
    <property type="match status" value="1"/>
</dbReference>
<feature type="compositionally biased region" description="Basic and acidic residues" evidence="5">
    <location>
        <begin position="40"/>
        <end position="57"/>
    </location>
</feature>
<protein>
    <recommendedName>
        <fullName evidence="6">RRM domain-containing protein</fullName>
    </recommendedName>
</protein>
<dbReference type="PROSITE" id="PS50102">
    <property type="entry name" value="RRM"/>
    <property type="match status" value="2"/>
</dbReference>
<name>A0A250XGU1_9CHLO</name>
<evidence type="ECO:0000256" key="3">
    <source>
        <dbReference type="ARBA" id="ARBA00023187"/>
    </source>
</evidence>
<gene>
    <name evidence="7" type="ORF">CEUSTIGMA_g9723.t1</name>
</gene>
<feature type="compositionally biased region" description="Basic and acidic residues" evidence="5">
    <location>
        <begin position="1"/>
        <end position="18"/>
    </location>
</feature>
<evidence type="ECO:0000256" key="4">
    <source>
        <dbReference type="PROSITE-ProRule" id="PRU00176"/>
    </source>
</evidence>
<organism evidence="7 8">
    <name type="scientific">Chlamydomonas eustigma</name>
    <dbReference type="NCBI Taxonomy" id="1157962"/>
    <lineage>
        <taxon>Eukaryota</taxon>
        <taxon>Viridiplantae</taxon>
        <taxon>Chlorophyta</taxon>
        <taxon>core chlorophytes</taxon>
        <taxon>Chlorophyceae</taxon>
        <taxon>CS clade</taxon>
        <taxon>Chlamydomonadales</taxon>
        <taxon>Chlamydomonadaceae</taxon>
        <taxon>Chlamydomonas</taxon>
    </lineage>
</organism>
<dbReference type="GO" id="GO:0006397">
    <property type="term" value="P:mRNA processing"/>
    <property type="evidence" value="ECO:0007669"/>
    <property type="project" value="UniProtKB-KW"/>
</dbReference>
<feature type="compositionally biased region" description="Low complexity" evidence="5">
    <location>
        <begin position="337"/>
        <end position="349"/>
    </location>
</feature>
<comment type="caution">
    <text evidence="7">The sequence shown here is derived from an EMBL/GenBank/DDBJ whole genome shotgun (WGS) entry which is preliminary data.</text>
</comment>
<dbReference type="Proteomes" id="UP000232323">
    <property type="component" value="Unassembled WGS sequence"/>
</dbReference>
<keyword evidence="3" id="KW-0508">mRNA splicing</keyword>
<evidence type="ECO:0000313" key="8">
    <source>
        <dbReference type="Proteomes" id="UP000232323"/>
    </source>
</evidence>
<dbReference type="InterPro" id="IPR000504">
    <property type="entry name" value="RRM_dom"/>
</dbReference>
<feature type="domain" description="RRM" evidence="6">
    <location>
        <begin position="152"/>
        <end position="236"/>
    </location>
</feature>
<accession>A0A250XGU1</accession>
<dbReference type="InterPro" id="IPR012677">
    <property type="entry name" value="Nucleotide-bd_a/b_plait_sf"/>
</dbReference>
<dbReference type="STRING" id="1157962.A0A250XGU1"/>
<dbReference type="OrthoDB" id="10266058at2759"/>
<dbReference type="AlphaFoldDB" id="A0A250XGU1"/>
<feature type="region of interest" description="Disordered" evidence="5">
    <location>
        <begin position="1"/>
        <end position="107"/>
    </location>
</feature>
<feature type="compositionally biased region" description="Basic residues" evidence="5">
    <location>
        <begin position="19"/>
        <end position="39"/>
    </location>
</feature>
<evidence type="ECO:0000259" key="6">
    <source>
        <dbReference type="PROSITE" id="PS50102"/>
    </source>
</evidence>
<proteinExistence type="predicted"/>
<dbReference type="GO" id="GO:0003723">
    <property type="term" value="F:RNA binding"/>
    <property type="evidence" value="ECO:0007669"/>
    <property type="project" value="UniProtKB-UniRule"/>
</dbReference>
<dbReference type="GO" id="GO:0008380">
    <property type="term" value="P:RNA splicing"/>
    <property type="evidence" value="ECO:0007669"/>
    <property type="project" value="UniProtKB-KW"/>
</dbReference>
<evidence type="ECO:0000256" key="5">
    <source>
        <dbReference type="SAM" id="MobiDB-lite"/>
    </source>
</evidence>
<feature type="compositionally biased region" description="Basic and acidic residues" evidence="5">
    <location>
        <begin position="67"/>
        <end position="80"/>
    </location>
</feature>
<dbReference type="SUPFAM" id="SSF54928">
    <property type="entry name" value="RNA-binding domain, RBD"/>
    <property type="match status" value="2"/>
</dbReference>
<reference evidence="7 8" key="1">
    <citation type="submission" date="2017-08" db="EMBL/GenBank/DDBJ databases">
        <title>Acidophilic green algal genome provides insights into adaptation to an acidic environment.</title>
        <authorList>
            <person name="Hirooka S."/>
            <person name="Hirose Y."/>
            <person name="Kanesaki Y."/>
            <person name="Higuchi S."/>
            <person name="Fujiwara T."/>
            <person name="Onuma R."/>
            <person name="Era A."/>
            <person name="Ohbayashi R."/>
            <person name="Uzuka A."/>
            <person name="Nozaki H."/>
            <person name="Yoshikawa H."/>
            <person name="Miyagishima S.Y."/>
        </authorList>
    </citation>
    <scope>NUCLEOTIDE SEQUENCE [LARGE SCALE GENOMIC DNA]</scope>
    <source>
        <strain evidence="7 8">NIES-2499</strain>
    </source>
</reference>
<feature type="region of interest" description="Disordered" evidence="5">
    <location>
        <begin position="337"/>
        <end position="357"/>
    </location>
</feature>
<keyword evidence="8" id="KW-1185">Reference proteome</keyword>
<evidence type="ECO:0000256" key="1">
    <source>
        <dbReference type="ARBA" id="ARBA00022664"/>
    </source>
</evidence>
<keyword evidence="1" id="KW-0507">mRNA processing</keyword>
<feature type="domain" description="RRM" evidence="6">
    <location>
        <begin position="401"/>
        <end position="489"/>
    </location>
</feature>
<dbReference type="SMART" id="SM00360">
    <property type="entry name" value="RRM"/>
    <property type="match status" value="2"/>
</dbReference>
<evidence type="ECO:0000256" key="2">
    <source>
        <dbReference type="ARBA" id="ARBA00022884"/>
    </source>
</evidence>
<dbReference type="CDD" id="cd12232">
    <property type="entry name" value="RRM3_U2AF65"/>
    <property type="match status" value="1"/>
</dbReference>
<evidence type="ECO:0000313" key="7">
    <source>
        <dbReference type="EMBL" id="GAX82294.1"/>
    </source>
</evidence>
<dbReference type="InterPro" id="IPR035979">
    <property type="entry name" value="RBD_domain_sf"/>
</dbReference>